<accession>A0ABT9Z2C9</accession>
<dbReference type="Proteomes" id="UP001232245">
    <property type="component" value="Unassembled WGS sequence"/>
</dbReference>
<sequence>MLLINDEFLFARLFRLLSSLINSLKIQVFFHEIFPD</sequence>
<evidence type="ECO:0000313" key="2">
    <source>
        <dbReference type="Proteomes" id="UP001232245"/>
    </source>
</evidence>
<protein>
    <submittedName>
        <fullName evidence="1">Uncharacterized protein</fullName>
    </submittedName>
</protein>
<proteinExistence type="predicted"/>
<evidence type="ECO:0000313" key="1">
    <source>
        <dbReference type="EMBL" id="MDQ0226407.1"/>
    </source>
</evidence>
<comment type="caution">
    <text evidence="1">The sequence shown here is derived from an EMBL/GenBank/DDBJ whole genome shotgun (WGS) entry which is preliminary data.</text>
</comment>
<dbReference type="EMBL" id="JAUSTZ010000005">
    <property type="protein sequence ID" value="MDQ0226407.1"/>
    <property type="molecule type" value="Genomic_DNA"/>
</dbReference>
<organism evidence="1 2">
    <name type="scientific">Metabacillus niabensis</name>
    <dbReference type="NCBI Taxonomy" id="324854"/>
    <lineage>
        <taxon>Bacteria</taxon>
        <taxon>Bacillati</taxon>
        <taxon>Bacillota</taxon>
        <taxon>Bacilli</taxon>
        <taxon>Bacillales</taxon>
        <taxon>Bacillaceae</taxon>
        <taxon>Metabacillus</taxon>
    </lineage>
</organism>
<keyword evidence="2" id="KW-1185">Reference proteome</keyword>
<gene>
    <name evidence="1" type="ORF">J2S02_002752</name>
</gene>
<reference evidence="1 2" key="1">
    <citation type="submission" date="2023-07" db="EMBL/GenBank/DDBJ databases">
        <title>Genomic Encyclopedia of Type Strains, Phase IV (KMG-IV): sequencing the most valuable type-strain genomes for metagenomic binning, comparative biology and taxonomic classification.</title>
        <authorList>
            <person name="Goeker M."/>
        </authorList>
    </citation>
    <scope>NUCLEOTIDE SEQUENCE [LARGE SCALE GENOMIC DNA]</scope>
    <source>
        <strain evidence="1 2">DSM 17723</strain>
    </source>
</reference>
<name>A0ABT9Z2C9_9BACI</name>